<evidence type="ECO:0000256" key="3">
    <source>
        <dbReference type="ARBA" id="ARBA00023136"/>
    </source>
</evidence>
<dbReference type="SUPFAM" id="SSF56925">
    <property type="entry name" value="OMPA-like"/>
    <property type="match status" value="1"/>
</dbReference>
<comment type="subcellular location">
    <subcellularLocation>
        <location evidence="1">Membrane</location>
    </subcellularLocation>
</comment>
<name>A0A2P6M7B4_9GAMM</name>
<dbReference type="EMBL" id="PVLF01000015">
    <property type="protein sequence ID" value="PRH81891.1"/>
    <property type="molecule type" value="Genomic_DNA"/>
</dbReference>
<comment type="caution">
    <text evidence="6">The sequence shown here is derived from an EMBL/GenBank/DDBJ whole genome shotgun (WGS) entry which is preliminary data.</text>
</comment>
<evidence type="ECO:0000259" key="5">
    <source>
        <dbReference type="Pfam" id="PF13505"/>
    </source>
</evidence>
<dbReference type="Gene3D" id="2.40.160.20">
    <property type="match status" value="1"/>
</dbReference>
<dbReference type="Proteomes" id="UP000241736">
    <property type="component" value="Unassembled WGS sequence"/>
</dbReference>
<dbReference type="InterPro" id="IPR051692">
    <property type="entry name" value="OMP-like"/>
</dbReference>
<evidence type="ECO:0000256" key="1">
    <source>
        <dbReference type="ARBA" id="ARBA00004370"/>
    </source>
</evidence>
<feature type="region of interest" description="Disordered" evidence="4">
    <location>
        <begin position="1"/>
        <end position="45"/>
    </location>
</feature>
<evidence type="ECO:0000256" key="2">
    <source>
        <dbReference type="ARBA" id="ARBA00022729"/>
    </source>
</evidence>
<proteinExistence type="predicted"/>
<reference evidence="6 7" key="1">
    <citation type="submission" date="2018-03" db="EMBL/GenBank/DDBJ databases">
        <title>Arenimonas caeni sp. nov., isolated from activated sludge.</title>
        <authorList>
            <person name="Liu H."/>
        </authorList>
    </citation>
    <scope>NUCLEOTIDE SEQUENCE [LARGE SCALE GENOMIC DNA]</scope>
    <source>
        <strain evidence="7">z29</strain>
    </source>
</reference>
<dbReference type="GO" id="GO:0016020">
    <property type="term" value="C:membrane"/>
    <property type="evidence" value="ECO:0007669"/>
    <property type="project" value="UniProtKB-SubCell"/>
</dbReference>
<evidence type="ECO:0000313" key="6">
    <source>
        <dbReference type="EMBL" id="PRH81891.1"/>
    </source>
</evidence>
<dbReference type="PANTHER" id="PTHR34001">
    <property type="entry name" value="BLL7405 PROTEIN"/>
    <property type="match status" value="1"/>
</dbReference>
<keyword evidence="7" id="KW-1185">Reference proteome</keyword>
<keyword evidence="3" id="KW-0472">Membrane</keyword>
<dbReference type="InterPro" id="IPR027385">
    <property type="entry name" value="Beta-barrel_OMP"/>
</dbReference>
<evidence type="ECO:0000313" key="7">
    <source>
        <dbReference type="Proteomes" id="UP000241736"/>
    </source>
</evidence>
<sequence length="298" mass="32399">MWSTCGRTPGTLPAGTRRAGAAISSLSPPMPRHRQRDDPNIQRTPPMKLRTSLLAALCLAAPAAMAADGDWTGWYAGLHAGHGSGNSDARVGVDGQWAIETPALRDEVADTWSTDLDPSGAAYGLQFGYQHQFAGGFVLGAEIDWSKLDLDDSRSTGMQPTVAFPALAYDFGNAIELDDKLALKGRFGYASGRHLFFASVGWVQVDATALAAVESNGGYLKLGRHSETLEGTEWGVGYEFDFGNQWSLRGEYLVTDLDTMRYDTAYLPGSTFTSPAYLETVRQDADFDTFRIALNYRF</sequence>
<dbReference type="OrthoDB" id="268975at2"/>
<evidence type="ECO:0000256" key="4">
    <source>
        <dbReference type="SAM" id="MobiDB-lite"/>
    </source>
</evidence>
<protein>
    <recommendedName>
        <fullName evidence="5">Outer membrane protein beta-barrel domain-containing protein</fullName>
    </recommendedName>
</protein>
<organism evidence="6 7">
    <name type="scientific">Arenimonas caeni</name>
    <dbReference type="NCBI Taxonomy" id="2058085"/>
    <lineage>
        <taxon>Bacteria</taxon>
        <taxon>Pseudomonadati</taxon>
        <taxon>Pseudomonadota</taxon>
        <taxon>Gammaproteobacteria</taxon>
        <taxon>Lysobacterales</taxon>
        <taxon>Lysobacteraceae</taxon>
        <taxon>Arenimonas</taxon>
    </lineage>
</organism>
<accession>A0A2P6M7B4</accession>
<dbReference type="InterPro" id="IPR011250">
    <property type="entry name" value="OMP/PagP_B-barrel"/>
</dbReference>
<dbReference type="AlphaFoldDB" id="A0A2P6M7B4"/>
<dbReference type="PANTHER" id="PTHR34001:SF3">
    <property type="entry name" value="BLL7405 PROTEIN"/>
    <property type="match status" value="1"/>
</dbReference>
<gene>
    <name evidence="6" type="ORF">C6N40_09860</name>
</gene>
<feature type="domain" description="Outer membrane protein beta-barrel" evidence="5">
    <location>
        <begin position="54"/>
        <end position="298"/>
    </location>
</feature>
<dbReference type="Pfam" id="PF13505">
    <property type="entry name" value="OMP_b-brl"/>
    <property type="match status" value="1"/>
</dbReference>
<keyword evidence="2" id="KW-0732">Signal</keyword>